<dbReference type="PROSITE" id="PS50893">
    <property type="entry name" value="ABC_TRANSPORTER_2"/>
    <property type="match status" value="1"/>
</dbReference>
<dbReference type="RefSeq" id="WP_377565211.1">
    <property type="nucleotide sequence ID" value="NZ_JBHTJZ010000022.1"/>
</dbReference>
<keyword evidence="6" id="KW-1185">Reference proteome</keyword>
<dbReference type="Gene3D" id="3.40.50.300">
    <property type="entry name" value="P-loop containing nucleotide triphosphate hydrolases"/>
    <property type="match status" value="1"/>
</dbReference>
<comment type="caution">
    <text evidence="5">The sequence shown here is derived from an EMBL/GenBank/DDBJ whole genome shotgun (WGS) entry which is preliminary data.</text>
</comment>
<evidence type="ECO:0000313" key="5">
    <source>
        <dbReference type="EMBL" id="MFD0960620.1"/>
    </source>
</evidence>
<dbReference type="SMART" id="SM00382">
    <property type="entry name" value="AAA"/>
    <property type="match status" value="1"/>
</dbReference>
<dbReference type="SUPFAM" id="SSF52540">
    <property type="entry name" value="P-loop containing nucleoside triphosphate hydrolases"/>
    <property type="match status" value="1"/>
</dbReference>
<evidence type="ECO:0000256" key="1">
    <source>
        <dbReference type="ARBA" id="ARBA00022448"/>
    </source>
</evidence>
<dbReference type="Proteomes" id="UP001596989">
    <property type="component" value="Unassembled WGS sequence"/>
</dbReference>
<gene>
    <name evidence="5" type="ORF">ACFQ2I_14605</name>
</gene>
<evidence type="ECO:0000256" key="2">
    <source>
        <dbReference type="ARBA" id="ARBA00022741"/>
    </source>
</evidence>
<dbReference type="InterPro" id="IPR003439">
    <property type="entry name" value="ABC_transporter-like_ATP-bd"/>
</dbReference>
<proteinExistence type="predicted"/>
<evidence type="ECO:0000313" key="6">
    <source>
        <dbReference type="Proteomes" id="UP001596989"/>
    </source>
</evidence>
<dbReference type="CDD" id="cd03230">
    <property type="entry name" value="ABC_DR_subfamily_A"/>
    <property type="match status" value="1"/>
</dbReference>
<dbReference type="PANTHER" id="PTHR42939:SF3">
    <property type="entry name" value="ABC TRANSPORTER ATP-BINDING COMPONENT"/>
    <property type="match status" value="1"/>
</dbReference>
<name>A0ABW3HTK9_9BACL</name>
<dbReference type="GO" id="GO:0005524">
    <property type="term" value="F:ATP binding"/>
    <property type="evidence" value="ECO:0007669"/>
    <property type="project" value="UniProtKB-KW"/>
</dbReference>
<evidence type="ECO:0000259" key="4">
    <source>
        <dbReference type="PROSITE" id="PS50893"/>
    </source>
</evidence>
<dbReference type="InterPro" id="IPR027417">
    <property type="entry name" value="P-loop_NTPase"/>
</dbReference>
<keyword evidence="1" id="KW-0813">Transport</keyword>
<dbReference type="InterPro" id="IPR003593">
    <property type="entry name" value="AAA+_ATPase"/>
</dbReference>
<evidence type="ECO:0000256" key="3">
    <source>
        <dbReference type="ARBA" id="ARBA00022840"/>
    </source>
</evidence>
<protein>
    <submittedName>
        <fullName evidence="5">ABC transporter ATP-binding protein</fullName>
    </submittedName>
</protein>
<keyword evidence="3 5" id="KW-0067">ATP-binding</keyword>
<dbReference type="Pfam" id="PF00005">
    <property type="entry name" value="ABC_tran"/>
    <property type="match status" value="1"/>
</dbReference>
<dbReference type="InterPro" id="IPR051782">
    <property type="entry name" value="ABC_Transporter_VariousFunc"/>
</dbReference>
<reference evidence="6" key="1">
    <citation type="journal article" date="2019" name="Int. J. Syst. Evol. Microbiol.">
        <title>The Global Catalogue of Microorganisms (GCM) 10K type strain sequencing project: providing services to taxonomists for standard genome sequencing and annotation.</title>
        <authorList>
            <consortium name="The Broad Institute Genomics Platform"/>
            <consortium name="The Broad Institute Genome Sequencing Center for Infectious Disease"/>
            <person name="Wu L."/>
            <person name="Ma J."/>
        </authorList>
    </citation>
    <scope>NUCLEOTIDE SEQUENCE [LARGE SCALE GENOMIC DNA]</scope>
    <source>
        <strain evidence="6">CCUG 59129</strain>
    </source>
</reference>
<keyword evidence="2" id="KW-0547">Nucleotide-binding</keyword>
<sequence length="311" mass="35499">MNEELALRFEGIEHRRTTFRLGPLSLDIPKGYITAIVGPNGSGKSSLFRLALNLTQPDSGSLTMLGEKVGKYPDEYMKQRIGYLSEDSSSHDDSIRGNSKAEFHSFWYRNWDVNLYQELLQVFKIHDHQPLSKMSKGMRRKFEFTLAMAHHPELLLLDEPSSGLDPLAWKSMIEVLHRYMDQGDRTILMATHIVEEVRRLADYIVFIVQGQVLGVYEKDELFSSWMNLYVSCERASHKSLENMPGQCAIEHAGGTTYRVTTDRAMEAEQWCRQEDVAIVSRGSMELDDILAVLMEQSGFGIRAYEARGHGK</sequence>
<organism evidence="5 6">
    <name type="scientific">Paenibacillus chungangensis</name>
    <dbReference type="NCBI Taxonomy" id="696535"/>
    <lineage>
        <taxon>Bacteria</taxon>
        <taxon>Bacillati</taxon>
        <taxon>Bacillota</taxon>
        <taxon>Bacilli</taxon>
        <taxon>Bacillales</taxon>
        <taxon>Paenibacillaceae</taxon>
        <taxon>Paenibacillus</taxon>
    </lineage>
</organism>
<dbReference type="EMBL" id="JBHTJZ010000022">
    <property type="protein sequence ID" value="MFD0960620.1"/>
    <property type="molecule type" value="Genomic_DNA"/>
</dbReference>
<dbReference type="PANTHER" id="PTHR42939">
    <property type="entry name" value="ABC TRANSPORTER ATP-BINDING PROTEIN ALBC-RELATED"/>
    <property type="match status" value="1"/>
</dbReference>
<accession>A0ABW3HTK9</accession>
<feature type="domain" description="ABC transporter" evidence="4">
    <location>
        <begin position="1"/>
        <end position="234"/>
    </location>
</feature>